<reference evidence="1" key="1">
    <citation type="submission" date="2014-08" db="EMBL/GenBank/DDBJ databases">
        <title>Draft genome sequences of Sphingobium herbicidovorans.</title>
        <authorList>
            <person name="Gan H.M."/>
            <person name="Gan H.Y."/>
            <person name="Savka M.A."/>
        </authorList>
    </citation>
    <scope>NUCLEOTIDE SEQUENCE [LARGE SCALE GENOMIC DNA]</scope>
    <source>
        <strain evidence="1">NBRC 16415</strain>
    </source>
</reference>
<evidence type="ECO:0000313" key="1">
    <source>
        <dbReference type="EMBL" id="KFG90346.1"/>
    </source>
</evidence>
<keyword evidence="2" id="KW-1185">Reference proteome</keyword>
<name>A0A086PAC8_SPHHM</name>
<dbReference type="Gene3D" id="3.40.1230.10">
    <property type="entry name" value="MTH938-like"/>
    <property type="match status" value="1"/>
</dbReference>
<proteinExistence type="predicted"/>
<dbReference type="AlphaFoldDB" id="A0A086PAC8"/>
<protein>
    <recommendedName>
        <fullName evidence="3">Mth938-like domain-containing protein</fullName>
    </recommendedName>
</protein>
<accession>A0A086PAC8</accession>
<dbReference type="EMBL" id="JFZA02000012">
    <property type="protein sequence ID" value="KFG90346.1"/>
    <property type="molecule type" value="Genomic_DNA"/>
</dbReference>
<gene>
    <name evidence="1" type="ORF">BV98_001549</name>
</gene>
<dbReference type="RefSeq" id="WP_081570319.1">
    <property type="nucleotide sequence ID" value="NZ_BCZD01000005.1"/>
</dbReference>
<comment type="caution">
    <text evidence="1">The sequence shown here is derived from an EMBL/GenBank/DDBJ whole genome shotgun (WGS) entry which is preliminary data.</text>
</comment>
<dbReference type="Proteomes" id="UP000024284">
    <property type="component" value="Unassembled WGS sequence"/>
</dbReference>
<dbReference type="PATRIC" id="fig|1219045.3.peg.1582"/>
<dbReference type="eggNOG" id="COG3737">
    <property type="taxonomic scope" value="Bacteria"/>
</dbReference>
<evidence type="ECO:0000313" key="2">
    <source>
        <dbReference type="Proteomes" id="UP000024284"/>
    </source>
</evidence>
<dbReference type="InterPro" id="IPR007523">
    <property type="entry name" value="NDUFAF3/AAMDC"/>
</dbReference>
<dbReference type="SUPFAM" id="SSF64076">
    <property type="entry name" value="MTH938-like"/>
    <property type="match status" value="1"/>
</dbReference>
<dbReference type="PANTHER" id="PTHR21192:SF2">
    <property type="entry name" value="NADH DEHYDROGENASE [UBIQUINONE] 1 ALPHA SUBCOMPLEX ASSEMBLY FACTOR 3"/>
    <property type="match status" value="1"/>
</dbReference>
<evidence type="ECO:0008006" key="3">
    <source>
        <dbReference type="Google" id="ProtNLM"/>
    </source>
</evidence>
<dbReference type="InterPro" id="IPR036748">
    <property type="entry name" value="MTH938-like_sf"/>
</dbReference>
<dbReference type="OrthoDB" id="7351393at2"/>
<dbReference type="Pfam" id="PF04430">
    <property type="entry name" value="DUF498"/>
    <property type="match status" value="1"/>
</dbReference>
<dbReference type="STRING" id="76947.GCA_002080435_01441"/>
<organism evidence="1 2">
    <name type="scientific">Sphingobium herbicidovorans (strain ATCC 700291 / DSM 11019 / CCUG 56400 / KCTC 2939 / LMG 18315 / NBRC 16415 / MH)</name>
    <name type="common">Sphingomonas herbicidovorans</name>
    <dbReference type="NCBI Taxonomy" id="1219045"/>
    <lineage>
        <taxon>Bacteria</taxon>
        <taxon>Pseudomonadati</taxon>
        <taxon>Pseudomonadota</taxon>
        <taxon>Alphaproteobacteria</taxon>
        <taxon>Sphingomonadales</taxon>
        <taxon>Sphingomonadaceae</taxon>
        <taxon>Sphingobium</taxon>
    </lineage>
</organism>
<dbReference type="PANTHER" id="PTHR21192">
    <property type="entry name" value="NUCLEAR PROTEIN E3-3"/>
    <property type="match status" value="1"/>
</dbReference>
<sequence>MELRRDDAGQGPIVTGFAGRGFRVRDDVFPGGLLLSPVRALAWTGAPSPDELTLAVLGDLLDVEPRPEFLLLGTGAGLRQPPRAFVRELEAKGIGVEVMDSRAAARAWGVLRAEERWIVAALLPL</sequence>